<dbReference type="PANTHER" id="PTHR11575">
    <property type="entry name" value="5'-NUCLEOTIDASE-RELATED"/>
    <property type="match status" value="1"/>
</dbReference>
<protein>
    <recommendedName>
        <fullName evidence="1">Calcineurin-like phosphoesterase domain-containing protein</fullName>
    </recommendedName>
</protein>
<dbReference type="InterPro" id="IPR029052">
    <property type="entry name" value="Metallo-depent_PP-like"/>
</dbReference>
<evidence type="ECO:0000313" key="2">
    <source>
        <dbReference type="EnsemblProtists" id="EOD29106"/>
    </source>
</evidence>
<dbReference type="AlphaFoldDB" id="A0A0D3K021"/>
<accession>A0A0D3K021</accession>
<dbReference type="PANTHER" id="PTHR11575:SF22">
    <property type="entry name" value="ADL392WP"/>
    <property type="match status" value="1"/>
</dbReference>
<reference evidence="3" key="1">
    <citation type="journal article" date="2013" name="Nature">
        <title>Pan genome of the phytoplankton Emiliania underpins its global distribution.</title>
        <authorList>
            <person name="Read B.A."/>
            <person name="Kegel J."/>
            <person name="Klute M.J."/>
            <person name="Kuo A."/>
            <person name="Lefebvre S.C."/>
            <person name="Maumus F."/>
            <person name="Mayer C."/>
            <person name="Miller J."/>
            <person name="Monier A."/>
            <person name="Salamov A."/>
            <person name="Young J."/>
            <person name="Aguilar M."/>
            <person name="Claverie J.M."/>
            <person name="Frickenhaus S."/>
            <person name="Gonzalez K."/>
            <person name="Herman E.K."/>
            <person name="Lin Y.C."/>
            <person name="Napier J."/>
            <person name="Ogata H."/>
            <person name="Sarno A.F."/>
            <person name="Shmutz J."/>
            <person name="Schroeder D."/>
            <person name="de Vargas C."/>
            <person name="Verret F."/>
            <person name="von Dassow P."/>
            <person name="Valentin K."/>
            <person name="Van de Peer Y."/>
            <person name="Wheeler G."/>
            <person name="Dacks J.B."/>
            <person name="Delwiche C.F."/>
            <person name="Dyhrman S.T."/>
            <person name="Glockner G."/>
            <person name="John U."/>
            <person name="Richards T."/>
            <person name="Worden A.Z."/>
            <person name="Zhang X."/>
            <person name="Grigoriev I.V."/>
            <person name="Allen A.E."/>
            <person name="Bidle K."/>
            <person name="Borodovsky M."/>
            <person name="Bowler C."/>
            <person name="Brownlee C."/>
            <person name="Cock J.M."/>
            <person name="Elias M."/>
            <person name="Gladyshev V.N."/>
            <person name="Groth M."/>
            <person name="Guda C."/>
            <person name="Hadaegh A."/>
            <person name="Iglesias-Rodriguez M.D."/>
            <person name="Jenkins J."/>
            <person name="Jones B.M."/>
            <person name="Lawson T."/>
            <person name="Leese F."/>
            <person name="Lindquist E."/>
            <person name="Lobanov A."/>
            <person name="Lomsadze A."/>
            <person name="Malik S.B."/>
            <person name="Marsh M.E."/>
            <person name="Mackinder L."/>
            <person name="Mock T."/>
            <person name="Mueller-Roeber B."/>
            <person name="Pagarete A."/>
            <person name="Parker M."/>
            <person name="Probert I."/>
            <person name="Quesneville H."/>
            <person name="Raines C."/>
            <person name="Rensing S.A."/>
            <person name="Riano-Pachon D.M."/>
            <person name="Richier S."/>
            <person name="Rokitta S."/>
            <person name="Shiraiwa Y."/>
            <person name="Soanes D.M."/>
            <person name="van der Giezen M."/>
            <person name="Wahlund T.M."/>
            <person name="Williams B."/>
            <person name="Wilson W."/>
            <person name="Wolfe G."/>
            <person name="Wurch L.L."/>
        </authorList>
    </citation>
    <scope>NUCLEOTIDE SEQUENCE</scope>
</reference>
<dbReference type="InterPro" id="IPR004843">
    <property type="entry name" value="Calcineurin-like_PHP"/>
</dbReference>
<dbReference type="EnsemblProtists" id="EOD29106">
    <property type="protein sequence ID" value="EOD29106"/>
    <property type="gene ID" value="EMIHUDRAFT_253964"/>
</dbReference>
<proteinExistence type="predicted"/>
<dbReference type="GO" id="GO:0016787">
    <property type="term" value="F:hydrolase activity"/>
    <property type="evidence" value="ECO:0007669"/>
    <property type="project" value="InterPro"/>
</dbReference>
<feature type="domain" description="Calcineurin-like phosphoesterase" evidence="1">
    <location>
        <begin position="48"/>
        <end position="157"/>
    </location>
</feature>
<dbReference type="GO" id="GO:0005829">
    <property type="term" value="C:cytosol"/>
    <property type="evidence" value="ECO:0007669"/>
    <property type="project" value="TreeGrafter"/>
</dbReference>
<name>A0A0D3K021_EMIH1</name>
<dbReference type="Proteomes" id="UP000013827">
    <property type="component" value="Unassembled WGS sequence"/>
</dbReference>
<dbReference type="SUPFAM" id="SSF56300">
    <property type="entry name" value="Metallo-dependent phosphatases"/>
    <property type="match status" value="1"/>
</dbReference>
<dbReference type="PaxDb" id="2903-EOD29106"/>
<organism evidence="2 3">
    <name type="scientific">Emiliania huxleyi (strain CCMP1516)</name>
    <dbReference type="NCBI Taxonomy" id="280463"/>
    <lineage>
        <taxon>Eukaryota</taxon>
        <taxon>Haptista</taxon>
        <taxon>Haptophyta</taxon>
        <taxon>Prymnesiophyceae</taxon>
        <taxon>Isochrysidales</taxon>
        <taxon>Noelaerhabdaceae</taxon>
        <taxon>Emiliania</taxon>
    </lineage>
</organism>
<keyword evidence="3" id="KW-1185">Reference proteome</keyword>
<reference evidence="2" key="2">
    <citation type="submission" date="2024-10" db="UniProtKB">
        <authorList>
            <consortium name="EnsemblProtists"/>
        </authorList>
    </citation>
    <scope>IDENTIFICATION</scope>
</reference>
<dbReference type="Pfam" id="PF00149">
    <property type="entry name" value="Metallophos"/>
    <property type="match status" value="1"/>
</dbReference>
<evidence type="ECO:0000259" key="1">
    <source>
        <dbReference type="Pfam" id="PF00149"/>
    </source>
</evidence>
<dbReference type="HOGENOM" id="CLU_1613894_0_0_1"/>
<sequence length="165" mass="18079">MAPTQLSIVLERMLNELGIADLTFEARGPTDTMPATDVVSPVPWNDVNFLIVTDVHSWIAGHRHPDHTLALDADYGHVLSLHERLAEVAAARGCDLFLVQNGDLNDGTGFSRTPPAVLVPLLQRMPFDALTTGNHELYENENIDYLAQPGGFIDSWNGSFITSNT</sequence>
<dbReference type="RefSeq" id="XP_005781535.1">
    <property type="nucleotide sequence ID" value="XM_005781478.1"/>
</dbReference>
<dbReference type="GeneID" id="17274653"/>
<dbReference type="InterPro" id="IPR006179">
    <property type="entry name" value="5_nucleotidase/apyrase"/>
</dbReference>
<dbReference type="eggNOG" id="KOG4419">
    <property type="taxonomic scope" value="Eukaryota"/>
</dbReference>
<dbReference type="KEGG" id="ehx:EMIHUDRAFT_253964"/>
<dbReference type="GO" id="GO:0009166">
    <property type="term" value="P:nucleotide catabolic process"/>
    <property type="evidence" value="ECO:0007669"/>
    <property type="project" value="InterPro"/>
</dbReference>
<evidence type="ECO:0000313" key="3">
    <source>
        <dbReference type="Proteomes" id="UP000013827"/>
    </source>
</evidence>
<dbReference type="Gene3D" id="3.60.21.10">
    <property type="match status" value="1"/>
</dbReference>